<feature type="transmembrane region" description="Helical" evidence="1">
    <location>
        <begin position="276"/>
        <end position="294"/>
    </location>
</feature>
<accession>A0A841Q3Q9</accession>
<feature type="transmembrane region" description="Helical" evidence="1">
    <location>
        <begin position="342"/>
        <end position="363"/>
    </location>
</feature>
<feature type="transmembrane region" description="Helical" evidence="1">
    <location>
        <begin position="63"/>
        <end position="85"/>
    </location>
</feature>
<feature type="transmembrane region" description="Helical" evidence="1">
    <location>
        <begin position="144"/>
        <end position="164"/>
    </location>
</feature>
<dbReference type="PANTHER" id="PTHR30590">
    <property type="entry name" value="INNER MEMBRANE PROTEIN"/>
    <property type="match status" value="1"/>
</dbReference>
<evidence type="ECO:0000313" key="3">
    <source>
        <dbReference type="EMBL" id="MBB6453002.1"/>
    </source>
</evidence>
<feature type="transmembrane region" description="Helical" evidence="1">
    <location>
        <begin position="122"/>
        <end position="137"/>
    </location>
</feature>
<evidence type="ECO:0000259" key="2">
    <source>
        <dbReference type="Pfam" id="PF04235"/>
    </source>
</evidence>
<feature type="transmembrane region" description="Helical" evidence="1">
    <location>
        <begin position="242"/>
        <end position="264"/>
    </location>
</feature>
<sequence length="393" mass="45585">MNINQSSTESRRLPWIDAARGIALLGILMVNVPAFHAPFFLYGGEEVYWDSSLDSTIRVIIDIFFQASFYTLFSFLFGFGLQMMFERLSEADKRVTLILQRRLTVLLFFGFLHAFLLWHGDILLSYGAIGFLMFFFFRRKAKTLVLWFIGLLVIPGILLTSYLYSFKDLLGGMNRAAIMEAQFRYKSDSILDVWKQNYADWMYTNGGMAFLFLTMALLPMFLIGAVFMKNKWLHDVQKHQKLLRVILFTSFTFFLVFKAGPYMFNNPAWLGFLQDHVGGAASSIFYVVAITLLYQTAFAKKLLSYFTYIGKMSLTNYISQSIICFFLFYGPGFNLYGEIQPLGSVIIVLSIFSFQVVVSKWWLSKYSFGPLEWVWRSLTYGKKQPMKKVRKQH</sequence>
<feature type="transmembrane region" description="Helical" evidence="1">
    <location>
        <begin position="21"/>
        <end position="43"/>
    </location>
</feature>
<comment type="caution">
    <text evidence="3">The sequence shown here is derived from an EMBL/GenBank/DDBJ whole genome shotgun (WGS) entry which is preliminary data.</text>
</comment>
<dbReference type="Pfam" id="PF04235">
    <property type="entry name" value="DUF418"/>
    <property type="match status" value="1"/>
</dbReference>
<keyword evidence="1" id="KW-1133">Transmembrane helix</keyword>
<dbReference type="EMBL" id="JACHGH010000004">
    <property type="protein sequence ID" value="MBB6453002.1"/>
    <property type="molecule type" value="Genomic_DNA"/>
</dbReference>
<keyword evidence="1" id="KW-0812">Transmembrane</keyword>
<dbReference type="InterPro" id="IPR052529">
    <property type="entry name" value="Bact_Transport_Assoc"/>
</dbReference>
<evidence type="ECO:0000256" key="1">
    <source>
        <dbReference type="SAM" id="Phobius"/>
    </source>
</evidence>
<reference evidence="3 4" key="1">
    <citation type="submission" date="2020-08" db="EMBL/GenBank/DDBJ databases">
        <title>Genomic Encyclopedia of Type Strains, Phase IV (KMG-IV): sequencing the most valuable type-strain genomes for metagenomic binning, comparative biology and taxonomic classification.</title>
        <authorList>
            <person name="Goeker M."/>
        </authorList>
    </citation>
    <scope>NUCLEOTIDE SEQUENCE [LARGE SCALE GENOMIC DNA]</scope>
    <source>
        <strain evidence="3 4">DSM 19612</strain>
    </source>
</reference>
<feature type="transmembrane region" description="Helical" evidence="1">
    <location>
        <begin position="314"/>
        <end position="336"/>
    </location>
</feature>
<dbReference type="PANTHER" id="PTHR30590:SF2">
    <property type="entry name" value="INNER MEMBRANE PROTEIN"/>
    <property type="match status" value="1"/>
</dbReference>
<keyword evidence="4" id="KW-1185">Reference proteome</keyword>
<proteinExistence type="predicted"/>
<feature type="domain" description="DUF418" evidence="2">
    <location>
        <begin position="227"/>
        <end position="382"/>
    </location>
</feature>
<evidence type="ECO:0000313" key="4">
    <source>
        <dbReference type="Proteomes" id="UP000581688"/>
    </source>
</evidence>
<feature type="transmembrane region" description="Helical" evidence="1">
    <location>
        <begin position="208"/>
        <end position="230"/>
    </location>
</feature>
<organism evidence="3 4">
    <name type="scientific">Salirhabdus euzebyi</name>
    <dbReference type="NCBI Taxonomy" id="394506"/>
    <lineage>
        <taxon>Bacteria</taxon>
        <taxon>Bacillati</taxon>
        <taxon>Bacillota</taxon>
        <taxon>Bacilli</taxon>
        <taxon>Bacillales</taxon>
        <taxon>Bacillaceae</taxon>
        <taxon>Salirhabdus</taxon>
    </lineage>
</organism>
<dbReference type="Proteomes" id="UP000581688">
    <property type="component" value="Unassembled WGS sequence"/>
</dbReference>
<feature type="transmembrane region" description="Helical" evidence="1">
    <location>
        <begin position="97"/>
        <end position="116"/>
    </location>
</feature>
<dbReference type="RefSeq" id="WP_174495875.1">
    <property type="nucleotide sequence ID" value="NZ_CADDWK010000004.1"/>
</dbReference>
<dbReference type="InterPro" id="IPR007349">
    <property type="entry name" value="DUF418"/>
</dbReference>
<keyword evidence="1" id="KW-0472">Membrane</keyword>
<name>A0A841Q3Q9_9BACI</name>
<gene>
    <name evidence="3" type="ORF">HNQ94_001450</name>
</gene>
<dbReference type="AlphaFoldDB" id="A0A841Q3Q9"/>
<protein>
    <recommendedName>
        <fullName evidence="2">DUF418 domain-containing protein</fullName>
    </recommendedName>
</protein>